<feature type="region of interest" description="Disordered" evidence="1">
    <location>
        <begin position="426"/>
        <end position="553"/>
    </location>
</feature>
<feature type="compositionally biased region" description="Basic and acidic residues" evidence="1">
    <location>
        <begin position="426"/>
        <end position="442"/>
    </location>
</feature>
<feature type="compositionally biased region" description="Basic and acidic residues" evidence="1">
    <location>
        <begin position="506"/>
        <end position="516"/>
    </location>
</feature>
<accession>A0AAD1X2K4</accession>
<feature type="compositionally biased region" description="Acidic residues" evidence="1">
    <location>
        <begin position="495"/>
        <end position="504"/>
    </location>
</feature>
<name>A0AAD1X2K4_EUPCR</name>
<evidence type="ECO:0000313" key="2">
    <source>
        <dbReference type="EMBL" id="CAI2360748.1"/>
    </source>
</evidence>
<organism evidence="2 3">
    <name type="scientific">Euplotes crassus</name>
    <dbReference type="NCBI Taxonomy" id="5936"/>
    <lineage>
        <taxon>Eukaryota</taxon>
        <taxon>Sar</taxon>
        <taxon>Alveolata</taxon>
        <taxon>Ciliophora</taxon>
        <taxon>Intramacronucleata</taxon>
        <taxon>Spirotrichea</taxon>
        <taxon>Hypotrichia</taxon>
        <taxon>Euplotida</taxon>
        <taxon>Euplotidae</taxon>
        <taxon>Moneuplotes</taxon>
    </lineage>
</organism>
<reference evidence="2" key="1">
    <citation type="submission" date="2023-07" db="EMBL/GenBank/DDBJ databases">
        <authorList>
            <consortium name="AG Swart"/>
            <person name="Singh M."/>
            <person name="Singh A."/>
            <person name="Seah K."/>
            <person name="Emmerich C."/>
        </authorList>
    </citation>
    <scope>NUCLEOTIDE SEQUENCE</scope>
    <source>
        <strain evidence="2">DP1</strain>
    </source>
</reference>
<evidence type="ECO:0000256" key="1">
    <source>
        <dbReference type="SAM" id="MobiDB-lite"/>
    </source>
</evidence>
<gene>
    <name evidence="2" type="ORF">ECRASSUSDP1_LOCUS2053</name>
</gene>
<protein>
    <submittedName>
        <fullName evidence="2">Uncharacterized protein</fullName>
    </submittedName>
</protein>
<dbReference type="Proteomes" id="UP001295684">
    <property type="component" value="Unassembled WGS sequence"/>
</dbReference>
<proteinExistence type="predicted"/>
<dbReference type="EMBL" id="CAMPGE010001945">
    <property type="protein sequence ID" value="CAI2360748.1"/>
    <property type="molecule type" value="Genomic_DNA"/>
</dbReference>
<feature type="compositionally biased region" description="Basic and acidic residues" evidence="1">
    <location>
        <begin position="526"/>
        <end position="541"/>
    </location>
</feature>
<evidence type="ECO:0000313" key="3">
    <source>
        <dbReference type="Proteomes" id="UP001295684"/>
    </source>
</evidence>
<keyword evidence="3" id="KW-1185">Reference proteome</keyword>
<dbReference type="AlphaFoldDB" id="A0AAD1X2K4"/>
<sequence length="666" mass="77371">MSKKDLILKDAACLFLEEEKQRNEVKNVFLKIVEVNPFYILVTDSHHIMPAVFSKKSFLDKKEFRIEPDVCMKVKKAEIKMNYLELDATSLREKEEMKKKEGLTGIEVVTEIEDKESAKKGHSKPLTRPIEDIQYSYAGIELVLHINDFSKTDMKKYKEKHGLMIKEEEKETPKEHTRNLFEEADLRTSILHYKFKTLKSGIKICKKEKKTWFSPPSFKSVYDTKVESDAANTIINIKAHYDLEDDEEENTDDCTKSFFLDLFDGEGGTFPKEDWPQIAKSKKKSKIINIYENLIKHVQDKAEIQKKYVDKFTERVTQYITELDKERKLNESKVPPMEFIKLPKALRPKKESAVKSGYKRNLFAGEKRRLMEEHRPKINFNPKAPKDILKVIENIQKVSPETLDLSEPLQVEKIKKRDLKLKCKVENSNESEKDIEKDKNKDSDEDMSEGEMSGVEAPMQRSSEEVMSGVETPVEKGSEEDTSGIESPMKRTSEEDMSEEDMSEIESPKETQKKDQNGTPKNKRFKEKEKDEGIDEKEVKAKDKKGRVKEEKTETEDSKIKEMTLKKVDECKSKDEYSNIVNVGKIQNFILWVIEKGSRCEADTDSKRKKLGTKIVRNKLEDIAQYYPKKQDFTLAFKGKTFEILGKKHTLDFGETVESSKELFML</sequence>
<comment type="caution">
    <text evidence="2">The sequence shown here is derived from an EMBL/GenBank/DDBJ whole genome shotgun (WGS) entry which is preliminary data.</text>
</comment>